<dbReference type="AlphaFoldDB" id="A0A285M1T2"/>
<dbReference type="PANTHER" id="PTHR44068">
    <property type="entry name" value="ZGC:194242"/>
    <property type="match status" value="1"/>
</dbReference>
<dbReference type="SUPFAM" id="SSF53335">
    <property type="entry name" value="S-adenosyl-L-methionine-dependent methyltransferases"/>
    <property type="match status" value="1"/>
</dbReference>
<sequence length="290" mass="32453">MTMLNPKTEAVLRTNYQKSVAAYWNNNPNDDRVNTKLGEVDGLYHHHYGIGDPDLSVLEGPEETRQQRIVEELHRLETAQADLLLDHLGDVRPGDRLMDGGSGRGGTSFMANQRFGCQVDGVTISEYQVGFANDQAAHRGVADKVRFHFRNMLDTGFDSGVMRGIWTNETTMYVDLFDLFREFSRLLEPGGRYVCITGCSNDVTGGRSSSVSWIDAHYGCMIHPRSEYFRALAENGLVPIDVVDLTAATIPYWDLRTKSELATGVEKPFLTAYREGSFQYLLIAADKVGR</sequence>
<dbReference type="Proteomes" id="UP000219565">
    <property type="component" value="Unassembled WGS sequence"/>
</dbReference>
<keyword evidence="2" id="KW-1185">Reference proteome</keyword>
<name>A0A285M1T2_9NOCA</name>
<protein>
    <submittedName>
        <fullName evidence="1">Geranyl diphosphate 2-C-methyltransferase</fullName>
    </submittedName>
</protein>
<proteinExistence type="predicted"/>
<dbReference type="STRING" id="1379680.GCA_001612615_06691"/>
<dbReference type="NCBIfam" id="NF041943">
    <property type="entry name" value="GPPMT_Stmyces"/>
    <property type="match status" value="1"/>
</dbReference>
<dbReference type="GO" id="GO:0000287">
    <property type="term" value="F:magnesium ion binding"/>
    <property type="evidence" value="ECO:0007669"/>
    <property type="project" value="InterPro"/>
</dbReference>
<accession>A0A285M1T2</accession>
<dbReference type="OrthoDB" id="3279989at2"/>
<dbReference type="InterPro" id="IPR049645">
    <property type="entry name" value="GPPMT_Stmyces"/>
</dbReference>
<gene>
    <name evidence="1" type="ORF">SAMN04244553_0173</name>
</gene>
<keyword evidence="1" id="KW-0489">Methyltransferase</keyword>
<organism evidence="1 2">
    <name type="scientific">Nocardia amikacinitolerans</name>
    <dbReference type="NCBI Taxonomy" id="756689"/>
    <lineage>
        <taxon>Bacteria</taxon>
        <taxon>Bacillati</taxon>
        <taxon>Actinomycetota</taxon>
        <taxon>Actinomycetes</taxon>
        <taxon>Mycobacteriales</taxon>
        <taxon>Nocardiaceae</taxon>
        <taxon>Nocardia</taxon>
    </lineage>
</organism>
<dbReference type="EMBL" id="OBEG01000010">
    <property type="protein sequence ID" value="SNY89856.1"/>
    <property type="molecule type" value="Genomic_DNA"/>
</dbReference>
<dbReference type="GO" id="GO:0032259">
    <property type="term" value="P:methylation"/>
    <property type="evidence" value="ECO:0007669"/>
    <property type="project" value="UniProtKB-KW"/>
</dbReference>
<dbReference type="RefSeq" id="WP_097248467.1">
    <property type="nucleotide sequence ID" value="NZ_JAMTCU010000014.1"/>
</dbReference>
<dbReference type="Gene3D" id="3.40.50.150">
    <property type="entry name" value="Vaccinia Virus protein VP39"/>
    <property type="match status" value="1"/>
</dbReference>
<dbReference type="CDD" id="cd02440">
    <property type="entry name" value="AdoMet_MTases"/>
    <property type="match status" value="1"/>
</dbReference>
<reference evidence="1 2" key="1">
    <citation type="submission" date="2017-09" db="EMBL/GenBank/DDBJ databases">
        <authorList>
            <person name="Ehlers B."/>
            <person name="Leendertz F.H."/>
        </authorList>
    </citation>
    <scope>NUCLEOTIDE SEQUENCE [LARGE SCALE GENOMIC DNA]</scope>
    <source>
        <strain evidence="1 2">DSM 45537</strain>
    </source>
</reference>
<evidence type="ECO:0000313" key="1">
    <source>
        <dbReference type="EMBL" id="SNY89856.1"/>
    </source>
</evidence>
<dbReference type="PANTHER" id="PTHR44068:SF11">
    <property type="entry name" value="GERANYL DIPHOSPHATE 2-C-METHYLTRANSFERASE"/>
    <property type="match status" value="1"/>
</dbReference>
<evidence type="ECO:0000313" key="2">
    <source>
        <dbReference type="Proteomes" id="UP000219565"/>
    </source>
</evidence>
<dbReference type="Pfam" id="PF02353">
    <property type="entry name" value="CMAS"/>
    <property type="match status" value="1"/>
</dbReference>
<dbReference type="GO" id="GO:0008757">
    <property type="term" value="F:S-adenosylmethionine-dependent methyltransferase activity"/>
    <property type="evidence" value="ECO:0007669"/>
    <property type="project" value="InterPro"/>
</dbReference>
<dbReference type="InterPro" id="IPR050447">
    <property type="entry name" value="Erg6_SMT_methyltransf"/>
</dbReference>
<dbReference type="InterPro" id="IPR029063">
    <property type="entry name" value="SAM-dependent_MTases_sf"/>
</dbReference>
<keyword evidence="1" id="KW-0808">Transferase</keyword>
<dbReference type="GO" id="GO:1904047">
    <property type="term" value="F:S-adenosyl-L-methionine binding"/>
    <property type="evidence" value="ECO:0007669"/>
    <property type="project" value="InterPro"/>
</dbReference>